<accession>A0A423H9Z6</accession>
<gene>
    <name evidence="2" type="ORF">BK659_08970</name>
</gene>
<comment type="caution">
    <text evidence="2">The sequence shown here is derived from an EMBL/GenBank/DDBJ whole genome shotgun (WGS) entry which is preliminary data.</text>
</comment>
<evidence type="ECO:0000313" key="2">
    <source>
        <dbReference type="EMBL" id="RON10025.1"/>
    </source>
</evidence>
<protein>
    <recommendedName>
        <fullName evidence="1">FecR N-terminal domain-containing protein</fullName>
    </recommendedName>
</protein>
<dbReference type="AlphaFoldDB" id="A0A423H9Z6"/>
<name>A0A423H9Z6_9PSED</name>
<evidence type="ECO:0000313" key="3">
    <source>
        <dbReference type="Proteomes" id="UP000286071"/>
    </source>
</evidence>
<reference evidence="2 3" key="1">
    <citation type="submission" date="2016-10" db="EMBL/GenBank/DDBJ databases">
        <title>Comparative genome analysis of multiple Pseudomonas spp. focuses on biocontrol and plant growth promoting traits.</title>
        <authorList>
            <person name="Tao X.-Y."/>
            <person name="Taylor C.G."/>
        </authorList>
    </citation>
    <scope>NUCLEOTIDE SEQUENCE [LARGE SCALE GENOMIC DNA]</scope>
    <source>
        <strain evidence="2 3">48H11</strain>
    </source>
</reference>
<feature type="domain" description="FecR N-terminal" evidence="1">
    <location>
        <begin position="16"/>
        <end position="49"/>
    </location>
</feature>
<sequence>MSEETLSETEYGAITDAAAHWCMRLHASDCTVAERQAFEQWRNAHPLHAFKYTATTVLNSLAQQPVKR</sequence>
<organism evidence="2 3">
    <name type="scientific">Pseudomonas brassicacearum</name>
    <dbReference type="NCBI Taxonomy" id="930166"/>
    <lineage>
        <taxon>Bacteria</taxon>
        <taxon>Pseudomonadati</taxon>
        <taxon>Pseudomonadota</taxon>
        <taxon>Gammaproteobacteria</taxon>
        <taxon>Pseudomonadales</taxon>
        <taxon>Pseudomonadaceae</taxon>
        <taxon>Pseudomonas</taxon>
    </lineage>
</organism>
<proteinExistence type="predicted"/>
<dbReference type="EMBL" id="MOBJ01000006">
    <property type="protein sequence ID" value="RON10025.1"/>
    <property type="molecule type" value="Genomic_DNA"/>
</dbReference>
<dbReference type="Proteomes" id="UP000286071">
    <property type="component" value="Unassembled WGS sequence"/>
</dbReference>
<dbReference type="Pfam" id="PF16220">
    <property type="entry name" value="DUF4880"/>
    <property type="match status" value="1"/>
</dbReference>
<dbReference type="InterPro" id="IPR032623">
    <property type="entry name" value="FecR_N"/>
</dbReference>
<evidence type="ECO:0000259" key="1">
    <source>
        <dbReference type="Pfam" id="PF16220"/>
    </source>
</evidence>